<evidence type="ECO:0000259" key="7">
    <source>
        <dbReference type="PROSITE" id="PS51192"/>
    </source>
</evidence>
<feature type="compositionally biased region" description="Basic and acidic residues" evidence="6">
    <location>
        <begin position="19"/>
        <end position="29"/>
    </location>
</feature>
<keyword evidence="1" id="KW-0547">Nucleotide-binding</keyword>
<dbReference type="GO" id="GO:0016787">
    <property type="term" value="F:hydrolase activity"/>
    <property type="evidence" value="ECO:0007669"/>
    <property type="project" value="UniProtKB-KW"/>
</dbReference>
<dbReference type="GO" id="GO:0043138">
    <property type="term" value="F:3'-5' DNA helicase activity"/>
    <property type="evidence" value="ECO:0007669"/>
    <property type="project" value="UniProtKB-EC"/>
</dbReference>
<evidence type="ECO:0000313" key="8">
    <source>
        <dbReference type="EMBL" id="RVW17374.1"/>
    </source>
</evidence>
<dbReference type="InterPro" id="IPR001650">
    <property type="entry name" value="Helicase_C-like"/>
</dbReference>
<dbReference type="InterPro" id="IPR046931">
    <property type="entry name" value="HTH_61"/>
</dbReference>
<dbReference type="PANTHER" id="PTHR47961">
    <property type="entry name" value="DNA POLYMERASE THETA, PUTATIVE (AFU_ORTHOLOGUE AFUA_1G05260)-RELATED"/>
    <property type="match status" value="1"/>
</dbReference>
<dbReference type="InterPro" id="IPR048960">
    <property type="entry name" value="POLQ-like_helical"/>
</dbReference>
<comment type="catalytic activity">
    <reaction evidence="5">
        <text>ATP + H2O = ADP + phosphate + H(+)</text>
        <dbReference type="Rhea" id="RHEA:13065"/>
        <dbReference type="ChEBI" id="CHEBI:15377"/>
        <dbReference type="ChEBI" id="CHEBI:15378"/>
        <dbReference type="ChEBI" id="CHEBI:30616"/>
        <dbReference type="ChEBI" id="CHEBI:43474"/>
        <dbReference type="ChEBI" id="CHEBI:456216"/>
        <dbReference type="EC" id="5.6.2.4"/>
    </reaction>
</comment>
<evidence type="ECO:0000256" key="6">
    <source>
        <dbReference type="SAM" id="MobiDB-lite"/>
    </source>
</evidence>
<dbReference type="PROSITE" id="PS51192">
    <property type="entry name" value="HELICASE_ATP_BIND_1"/>
    <property type="match status" value="1"/>
</dbReference>
<accession>A0A438C2B0</accession>
<protein>
    <submittedName>
        <fullName evidence="8">Helicase and polymerase-containing protein TEBICHI</fullName>
    </submittedName>
</protein>
<dbReference type="Pfam" id="PF00270">
    <property type="entry name" value="DEAD"/>
    <property type="match status" value="1"/>
</dbReference>
<dbReference type="CDD" id="cd18026">
    <property type="entry name" value="DEXHc_POLQ-like"/>
    <property type="match status" value="1"/>
</dbReference>
<dbReference type="Pfam" id="PF21099">
    <property type="entry name" value="POLQ_helical"/>
    <property type="match status" value="1"/>
</dbReference>
<dbReference type="SUPFAM" id="SSF52540">
    <property type="entry name" value="P-loop containing nucleoside triphosphate hydrolases"/>
    <property type="match status" value="2"/>
</dbReference>
<dbReference type="Pfam" id="PF00271">
    <property type="entry name" value="Helicase_C"/>
    <property type="match status" value="1"/>
</dbReference>
<feature type="region of interest" description="Disordered" evidence="6">
    <location>
        <begin position="90"/>
        <end position="112"/>
    </location>
</feature>
<evidence type="ECO:0000313" key="9">
    <source>
        <dbReference type="Proteomes" id="UP000288805"/>
    </source>
</evidence>
<comment type="caution">
    <text evidence="8">The sequence shown here is derived from an EMBL/GenBank/DDBJ whole genome shotgun (WGS) entry which is preliminary data.</text>
</comment>
<dbReference type="Pfam" id="PF20470">
    <property type="entry name" value="HTH_61"/>
    <property type="match status" value="1"/>
</dbReference>
<dbReference type="Proteomes" id="UP000288805">
    <property type="component" value="Unassembled WGS sequence"/>
</dbReference>
<proteinExistence type="predicted"/>
<feature type="region of interest" description="Disordered" evidence="6">
    <location>
        <begin position="1"/>
        <end position="63"/>
    </location>
</feature>
<evidence type="ECO:0000256" key="3">
    <source>
        <dbReference type="ARBA" id="ARBA00022806"/>
    </source>
</evidence>
<keyword evidence="2" id="KW-0378">Hydrolase</keyword>
<sequence>MQFFSSKKRKPLSPGLKTGRIEKDSKRAVDGSPSSKGTLDNYLVTYPDDNSTARGSSAGKGPVKRNLTLEINLPSKDENENALLSGQLGHGTTEAFGETHTENSRGLSQMGGVGVGEQLKDCSVSAHGPVNSELKQIAADFLSLYCSEFPSSASLPSGLKVNVNKRCGSPSLQDVKNEISKKRHCIANADQSVGNDATEVQGSLRKSNERLKSTVNMTECYTPGPLTVNAFAHETPNSMRGSSMFSPGESFWNEAIQVADVEGMCVDGDCTVEGMEIGVSSGSLGYRVKDSDQVSPLPVKRFDFLFEEKNLDETNPPHCSADKLDVMDGEQSACGSMNHKVLKTTGIVIDYCKAQTNGGMSEVKDMNSIDAEAKREVDLLSQEKDNIKADSPDLGITKSIIACECDEASTPSSFEPLKDSLDLSKWLPSEICNIYRKKGISKLYSWQVDCLKVDGVLQKRNLVYCASTSYARTVFIKGNGFLCCIRTSQCWQKFVAEILMLRRLISTGKMALLVLPYVSICAEKAEHLEVLLEPLGKHVRSYYGNQGGGTLPKDTSVAVCTIEKANSLINRLLEEGRLSEIGIIVIDELHMVGDQNRGYLLELLLTKLRYAAGEGHVESVSGATMPNVAAVADWLQAALYQTDFRPVPLEEYIKVGNTIYDKKMDIIRTISKTADLGGKDPDHIVELCNEVVQEGHSVLLFCSSRKGSIDALRRSPAGLDPILEETLPSGVAYHHAGLTVEERDIVETCYRKGLLRVLTATSTLAAGVNLPARRVIFRQPRIGRDFIDGTRYRTDGWTGWTNWNRYKRGKYFQLTHFQVLICKPEEVKRICGLLNESCPPLYSCLSEDKNGMTHAILEVVASGIVQTANDINRYVRCTLLNSTKPFQDVVKSAQDSLRWLCHRKFLEWNEDTKLYSTTLLDGQLLAVLSVLKNHLAREGFVLASDLHLVYLVTPINVDVEPDWELFYERFMQLSALDQFYVASNSFLLYAFKCLLISRASLIILWIPWIVIRRVCLQKEEESMECDPVVLMEGGMGEILLVDQ</sequence>
<evidence type="ECO:0000256" key="4">
    <source>
        <dbReference type="ARBA" id="ARBA00022840"/>
    </source>
</evidence>
<gene>
    <name evidence="8" type="primary">TEB_1</name>
    <name evidence="8" type="ORF">CK203_069300</name>
</gene>
<keyword evidence="4" id="KW-0067">ATP-binding</keyword>
<keyword evidence="3 8" id="KW-0347">Helicase</keyword>
<evidence type="ECO:0000256" key="1">
    <source>
        <dbReference type="ARBA" id="ARBA00022741"/>
    </source>
</evidence>
<dbReference type="InterPro" id="IPR014001">
    <property type="entry name" value="Helicase_ATP-bd"/>
</dbReference>
<dbReference type="PANTHER" id="PTHR47961:SF6">
    <property type="entry name" value="DNA-DIRECTED DNA POLYMERASE"/>
    <property type="match status" value="1"/>
</dbReference>
<dbReference type="GO" id="GO:0003676">
    <property type="term" value="F:nucleic acid binding"/>
    <property type="evidence" value="ECO:0007669"/>
    <property type="project" value="InterPro"/>
</dbReference>
<organism evidence="8 9">
    <name type="scientific">Vitis vinifera</name>
    <name type="common">Grape</name>
    <dbReference type="NCBI Taxonomy" id="29760"/>
    <lineage>
        <taxon>Eukaryota</taxon>
        <taxon>Viridiplantae</taxon>
        <taxon>Streptophyta</taxon>
        <taxon>Embryophyta</taxon>
        <taxon>Tracheophyta</taxon>
        <taxon>Spermatophyta</taxon>
        <taxon>Magnoliopsida</taxon>
        <taxon>eudicotyledons</taxon>
        <taxon>Gunneridae</taxon>
        <taxon>Pentapetalae</taxon>
        <taxon>rosids</taxon>
        <taxon>Vitales</taxon>
        <taxon>Vitaceae</taxon>
        <taxon>Viteae</taxon>
        <taxon>Vitis</taxon>
    </lineage>
</organism>
<evidence type="ECO:0000256" key="5">
    <source>
        <dbReference type="ARBA" id="ARBA00048988"/>
    </source>
</evidence>
<dbReference type="Gene3D" id="3.40.50.300">
    <property type="entry name" value="P-loop containing nucleotide triphosphate hydrolases"/>
    <property type="match status" value="2"/>
</dbReference>
<dbReference type="AlphaFoldDB" id="A0A438C2B0"/>
<name>A0A438C2B0_VITVI</name>
<dbReference type="GO" id="GO:0005524">
    <property type="term" value="F:ATP binding"/>
    <property type="evidence" value="ECO:0007669"/>
    <property type="project" value="UniProtKB-KW"/>
</dbReference>
<dbReference type="InterPro" id="IPR011545">
    <property type="entry name" value="DEAD/DEAH_box_helicase_dom"/>
</dbReference>
<dbReference type="SMART" id="SM00490">
    <property type="entry name" value="HELICc"/>
    <property type="match status" value="1"/>
</dbReference>
<feature type="domain" description="Helicase ATP-binding" evidence="7">
    <location>
        <begin position="494"/>
        <end position="643"/>
    </location>
</feature>
<dbReference type="CDD" id="cd18795">
    <property type="entry name" value="SF2_C_Ski2"/>
    <property type="match status" value="1"/>
</dbReference>
<dbReference type="InterPro" id="IPR050474">
    <property type="entry name" value="Hel308_SKI2-like"/>
</dbReference>
<evidence type="ECO:0000256" key="2">
    <source>
        <dbReference type="ARBA" id="ARBA00022801"/>
    </source>
</evidence>
<feature type="compositionally biased region" description="Basic residues" evidence="6">
    <location>
        <begin position="1"/>
        <end position="11"/>
    </location>
</feature>
<reference evidence="8 9" key="1">
    <citation type="journal article" date="2018" name="PLoS Genet.">
        <title>Population sequencing reveals clonal diversity and ancestral inbreeding in the grapevine cultivar Chardonnay.</title>
        <authorList>
            <person name="Roach M.J."/>
            <person name="Johnson D.L."/>
            <person name="Bohlmann J."/>
            <person name="van Vuuren H.J."/>
            <person name="Jones S.J."/>
            <person name="Pretorius I.S."/>
            <person name="Schmidt S.A."/>
            <person name="Borneman A.R."/>
        </authorList>
    </citation>
    <scope>NUCLEOTIDE SEQUENCE [LARGE SCALE GENOMIC DNA]</scope>
    <source>
        <strain evidence="9">cv. Chardonnay</strain>
        <tissue evidence="8">Leaf</tissue>
    </source>
</reference>
<dbReference type="InterPro" id="IPR027417">
    <property type="entry name" value="P-loop_NTPase"/>
</dbReference>
<dbReference type="EMBL" id="QGNW01002579">
    <property type="protein sequence ID" value="RVW17374.1"/>
    <property type="molecule type" value="Genomic_DNA"/>
</dbReference>